<sequence>MALAALSAIGVAQRLAFGNLFDAVFGAQRSVAGARHPALSARCPAPVSQRALSANAAAACTHALLDGEAGSYASAVP</sequence>
<gene>
    <name evidence="2" type="ORF">BSIN_1600</name>
    <name evidence="1" type="ORF">WS67_19855</name>
</gene>
<proteinExistence type="predicted"/>
<dbReference type="Proteomes" id="UP000062788">
    <property type="component" value="Unassembled WGS sequence"/>
</dbReference>
<name>A0A103DY87_9BURK</name>
<evidence type="ECO:0000313" key="2">
    <source>
        <dbReference type="EMBL" id="SMF98308.1"/>
    </source>
</evidence>
<accession>A0A103DY87</accession>
<evidence type="ECO:0000313" key="3">
    <source>
        <dbReference type="Proteomes" id="UP000062788"/>
    </source>
</evidence>
<evidence type="ECO:0000313" key="4">
    <source>
        <dbReference type="Proteomes" id="UP000198460"/>
    </source>
</evidence>
<protein>
    <submittedName>
        <fullName evidence="1">Uncharacterized protein</fullName>
    </submittedName>
</protein>
<reference evidence="2 4" key="2">
    <citation type="submission" date="2017-04" db="EMBL/GenBank/DDBJ databases">
        <authorList>
            <person name="Afonso C.L."/>
            <person name="Miller P.J."/>
            <person name="Scott M.A."/>
            <person name="Spackman E."/>
            <person name="Goraichik I."/>
            <person name="Dimitrov K.M."/>
            <person name="Suarez D.L."/>
            <person name="Swayne D.E."/>
        </authorList>
    </citation>
    <scope>NUCLEOTIDE SEQUENCE [LARGE SCALE GENOMIC DNA]</scope>
    <source>
        <strain evidence="2">LMG 28154</strain>
    </source>
</reference>
<reference evidence="1 3" key="1">
    <citation type="submission" date="2015-11" db="EMBL/GenBank/DDBJ databases">
        <title>Expanding the genomic diversity of Burkholderia species for the development of highly accurate diagnostics.</title>
        <authorList>
            <person name="Sahl J."/>
            <person name="Keim P."/>
            <person name="Wagner D."/>
        </authorList>
    </citation>
    <scope>NUCLEOTIDE SEQUENCE [LARGE SCALE GENOMIC DNA]</scope>
    <source>
        <strain evidence="1 3">TSV85</strain>
    </source>
</reference>
<organism evidence="1 3">
    <name type="scientific">Burkholderia singularis</name>
    <dbReference type="NCBI Taxonomy" id="1503053"/>
    <lineage>
        <taxon>Bacteria</taxon>
        <taxon>Pseudomonadati</taxon>
        <taxon>Pseudomonadota</taxon>
        <taxon>Betaproteobacteria</taxon>
        <taxon>Burkholderiales</taxon>
        <taxon>Burkholderiaceae</taxon>
        <taxon>Burkholderia</taxon>
        <taxon>pseudomallei group</taxon>
    </lineage>
</organism>
<evidence type="ECO:0000313" key="1">
    <source>
        <dbReference type="EMBL" id="KVE24927.1"/>
    </source>
</evidence>
<dbReference type="EMBL" id="LOWA01000048">
    <property type="protein sequence ID" value="KVE24927.1"/>
    <property type="molecule type" value="Genomic_DNA"/>
</dbReference>
<dbReference type="EMBL" id="FXAN01000014">
    <property type="protein sequence ID" value="SMF98308.1"/>
    <property type="molecule type" value="Genomic_DNA"/>
</dbReference>
<dbReference type="AlphaFoldDB" id="A0A103DY87"/>
<keyword evidence="3" id="KW-1185">Reference proteome</keyword>
<dbReference type="Proteomes" id="UP000198460">
    <property type="component" value="Unassembled WGS sequence"/>
</dbReference>